<name>A0A366EZA0_9BACI</name>
<evidence type="ECO:0000313" key="4">
    <source>
        <dbReference type="Proteomes" id="UP000252118"/>
    </source>
</evidence>
<evidence type="ECO:0000313" key="3">
    <source>
        <dbReference type="EMBL" id="RBP07752.1"/>
    </source>
</evidence>
<dbReference type="OrthoDB" id="1951449at2"/>
<dbReference type="AlphaFoldDB" id="A0A366EZA0"/>
<keyword evidence="3" id="KW-0966">Cell projection</keyword>
<comment type="caution">
    <text evidence="3">The sequence shown here is derived from an EMBL/GenBank/DDBJ whole genome shotgun (WGS) entry which is preliminary data.</text>
</comment>
<sequence>MIKAGTTLQLEPIHNDTFERYRCRVVEIGEVGLYIDYPIHTKTEKTVFLIDGTQLKASFTVNEQTVLMFETEVKGRKLSKIPMIHIHYPGEEGLEKVQRRQFVRVEANTDISIKINDGYFPTITEDISAGGCAVLVKEGMDLKSGSNISTTIVLPMQTGENQYVEIEGKVIRIWEKSRKKIASIEFVHLTENQRQLILRFCFERQLNLRKKGLLE</sequence>
<keyword evidence="3" id="KW-0969">Cilium</keyword>
<proteinExistence type="predicted"/>
<keyword evidence="3" id="KW-0282">Flagellum</keyword>
<gene>
    <name evidence="3" type="ORF">DET59_101118</name>
</gene>
<accession>A0A366EZA0</accession>
<dbReference type="InterPro" id="IPR009926">
    <property type="entry name" value="T3SS_YcgR_PilZN"/>
</dbReference>
<dbReference type="Pfam" id="PF07238">
    <property type="entry name" value="PilZ"/>
    <property type="match status" value="1"/>
</dbReference>
<dbReference type="RefSeq" id="WP_113967661.1">
    <property type="nucleotide sequence ID" value="NZ_QNRJ01000001.1"/>
</dbReference>
<dbReference type="SUPFAM" id="SSF141371">
    <property type="entry name" value="PilZ domain-like"/>
    <property type="match status" value="1"/>
</dbReference>
<dbReference type="Proteomes" id="UP000252118">
    <property type="component" value="Unassembled WGS sequence"/>
</dbReference>
<feature type="domain" description="Type III secretion system flagellar brake protein YcgR PilZN" evidence="2">
    <location>
        <begin position="4"/>
        <end position="89"/>
    </location>
</feature>
<feature type="domain" description="PilZ" evidence="1">
    <location>
        <begin position="98"/>
        <end position="203"/>
    </location>
</feature>
<protein>
    <submittedName>
        <fullName evidence="3">C-di-GMP-binding flagellar brake protein YcgR</fullName>
    </submittedName>
</protein>
<dbReference type="Gene3D" id="2.40.10.220">
    <property type="entry name" value="predicted glycosyltransferase like domains"/>
    <property type="match status" value="1"/>
</dbReference>
<dbReference type="Pfam" id="PF12945">
    <property type="entry name" value="PilZNR"/>
    <property type="match status" value="1"/>
</dbReference>
<reference evidence="3 4" key="1">
    <citation type="submission" date="2018-06" db="EMBL/GenBank/DDBJ databases">
        <title>Freshwater and sediment microbial communities from various areas in North America, analyzing microbe dynamics in response to fracking.</title>
        <authorList>
            <person name="Lamendella R."/>
        </authorList>
    </citation>
    <scope>NUCLEOTIDE SEQUENCE [LARGE SCALE GENOMIC DNA]</scope>
    <source>
        <strain evidence="3 4">97B</strain>
    </source>
</reference>
<dbReference type="InterPro" id="IPR009875">
    <property type="entry name" value="PilZ_domain"/>
</dbReference>
<dbReference type="EMBL" id="QNRJ01000001">
    <property type="protein sequence ID" value="RBP07752.1"/>
    <property type="molecule type" value="Genomic_DNA"/>
</dbReference>
<evidence type="ECO:0000259" key="1">
    <source>
        <dbReference type="Pfam" id="PF07238"/>
    </source>
</evidence>
<dbReference type="GO" id="GO:0035438">
    <property type="term" value="F:cyclic-di-GMP binding"/>
    <property type="evidence" value="ECO:0007669"/>
    <property type="project" value="InterPro"/>
</dbReference>
<organism evidence="3 4">
    <name type="scientific">Rossellomorea aquimaris</name>
    <dbReference type="NCBI Taxonomy" id="189382"/>
    <lineage>
        <taxon>Bacteria</taxon>
        <taxon>Bacillati</taxon>
        <taxon>Bacillota</taxon>
        <taxon>Bacilli</taxon>
        <taxon>Bacillales</taxon>
        <taxon>Bacillaceae</taxon>
        <taxon>Rossellomorea</taxon>
    </lineage>
</organism>
<evidence type="ECO:0000259" key="2">
    <source>
        <dbReference type="Pfam" id="PF12945"/>
    </source>
</evidence>